<protein>
    <recommendedName>
        <fullName evidence="3">Ataxin-2 C-terminal domain-containing protein</fullName>
    </recommendedName>
</protein>
<dbReference type="PANTHER" id="PTHR33790">
    <property type="entry name" value="OS05G0344200 PROTEIN"/>
    <property type="match status" value="1"/>
</dbReference>
<sequence length="99" mass="11652">MTVAMEVLSQRSSSSSTSTLNPNAPMFIPFAYRMVEDFSDEWWALIQSSPWFRDYWLQECYFDPQSDPLFSDFDDLVLPDVDEIFPDKHQGEVIVLRLY</sequence>
<evidence type="ECO:0000313" key="1">
    <source>
        <dbReference type="EMBL" id="KDO44847.1"/>
    </source>
</evidence>
<dbReference type="Pfam" id="PF07145">
    <property type="entry name" value="PAM2"/>
    <property type="match status" value="1"/>
</dbReference>
<accession>A0A067E0T2</accession>
<keyword evidence="2" id="KW-1185">Reference proteome</keyword>
<dbReference type="AlphaFoldDB" id="A0A067E0T2"/>
<proteinExistence type="predicted"/>
<dbReference type="InterPro" id="IPR040414">
    <property type="entry name" value="CID1/CID2"/>
</dbReference>
<evidence type="ECO:0008006" key="3">
    <source>
        <dbReference type="Google" id="ProtNLM"/>
    </source>
</evidence>
<name>A0A067E0T2_CITSI</name>
<dbReference type="Proteomes" id="UP000027120">
    <property type="component" value="Unassembled WGS sequence"/>
</dbReference>
<reference evidence="1 2" key="1">
    <citation type="submission" date="2014-04" db="EMBL/GenBank/DDBJ databases">
        <authorList>
            <consortium name="International Citrus Genome Consortium"/>
            <person name="Gmitter F."/>
            <person name="Chen C."/>
            <person name="Farmerie W."/>
            <person name="Harkins T."/>
            <person name="Desany B."/>
            <person name="Mohiuddin M."/>
            <person name="Kodira C."/>
            <person name="Borodovsky M."/>
            <person name="Lomsadze A."/>
            <person name="Burns P."/>
            <person name="Jenkins J."/>
            <person name="Prochnik S."/>
            <person name="Shu S."/>
            <person name="Chapman J."/>
            <person name="Pitluck S."/>
            <person name="Schmutz J."/>
            <person name="Rokhsar D."/>
        </authorList>
    </citation>
    <scope>NUCLEOTIDE SEQUENCE</scope>
</reference>
<dbReference type="InterPro" id="IPR009818">
    <property type="entry name" value="PAM2_motif"/>
</dbReference>
<organism evidence="1 2">
    <name type="scientific">Citrus sinensis</name>
    <name type="common">Sweet orange</name>
    <name type="synonym">Citrus aurantium var. sinensis</name>
    <dbReference type="NCBI Taxonomy" id="2711"/>
    <lineage>
        <taxon>Eukaryota</taxon>
        <taxon>Viridiplantae</taxon>
        <taxon>Streptophyta</taxon>
        <taxon>Embryophyta</taxon>
        <taxon>Tracheophyta</taxon>
        <taxon>Spermatophyta</taxon>
        <taxon>Magnoliopsida</taxon>
        <taxon>eudicotyledons</taxon>
        <taxon>Gunneridae</taxon>
        <taxon>Pentapetalae</taxon>
        <taxon>rosids</taxon>
        <taxon>malvids</taxon>
        <taxon>Sapindales</taxon>
        <taxon>Rutaceae</taxon>
        <taxon>Aurantioideae</taxon>
        <taxon>Citrus</taxon>
    </lineage>
</organism>
<gene>
    <name evidence="1" type="ORF">CISIN_1g032323mg</name>
</gene>
<dbReference type="EMBL" id="KK785286">
    <property type="protein sequence ID" value="KDO44847.1"/>
    <property type="molecule type" value="Genomic_DNA"/>
</dbReference>
<dbReference type="PANTHER" id="PTHR33790:SF1">
    <property type="entry name" value="PROTEIN EARLY RESPONSIVE TO DEHYDRATION 15"/>
    <property type="match status" value="1"/>
</dbReference>
<evidence type="ECO:0000313" key="2">
    <source>
        <dbReference type="Proteomes" id="UP000027120"/>
    </source>
</evidence>